<evidence type="ECO:0000313" key="3">
    <source>
        <dbReference type="EMBL" id="SDX65574.1"/>
    </source>
</evidence>
<dbReference type="EMBL" id="FNNZ01000049">
    <property type="protein sequence ID" value="SDX65574.1"/>
    <property type="molecule type" value="Genomic_DNA"/>
</dbReference>
<dbReference type="AlphaFoldDB" id="A0A1H3DIT9"/>
<dbReference type="Proteomes" id="UP000198816">
    <property type="component" value="Unassembled WGS sequence"/>
</dbReference>
<dbReference type="Pfam" id="PF14319">
    <property type="entry name" value="Zn_Tnp_IS91"/>
    <property type="match status" value="1"/>
</dbReference>
<feature type="domain" description="Transposase zinc-binding" evidence="2">
    <location>
        <begin position="9"/>
        <end position="98"/>
    </location>
</feature>
<dbReference type="InterPro" id="IPR026889">
    <property type="entry name" value="Zn_Tnp"/>
</dbReference>
<protein>
    <submittedName>
        <fullName evidence="3">Transposase zinc-binding domain-containing protein</fullName>
    </submittedName>
</protein>
<feature type="domain" description="Transposase IS801/IS1294" evidence="1">
    <location>
        <begin position="140"/>
        <end position="319"/>
    </location>
</feature>
<gene>
    <name evidence="3" type="ORF">SAMN05421783_1496</name>
</gene>
<dbReference type="GO" id="GO:0004803">
    <property type="term" value="F:transposase activity"/>
    <property type="evidence" value="ECO:0007669"/>
    <property type="project" value="InterPro"/>
</dbReference>
<organism evidence="3 4">
    <name type="scientific">Thiocapsa roseopersicina</name>
    <dbReference type="NCBI Taxonomy" id="1058"/>
    <lineage>
        <taxon>Bacteria</taxon>
        <taxon>Pseudomonadati</taxon>
        <taxon>Pseudomonadota</taxon>
        <taxon>Gammaproteobacteria</taxon>
        <taxon>Chromatiales</taxon>
        <taxon>Chromatiaceae</taxon>
        <taxon>Thiocapsa</taxon>
    </lineage>
</organism>
<accession>A0A1H3DIT9</accession>
<sequence>MAEASLQAIIHACLADYAADHPLSPRQWQVCHHLRDCRTAALGGFALECDGCGDRPLLYHACRDRHCPRCQRRASAAWCDRRRAAVLPVTYHHLVFTLPASLNGWVEIHPEVIYGLLFETAWATLSTFGADPKRLDGQPGMTAMLHTWGQTLVRHVHLHCLVPGGALGSDGAWHPAKSTYLFPVRALSRHFRGGFVGRLRRAREDGKLSRIRDDAQVDRILETLMATDWVVYSKPCLARTDTVVDYLGRYSHRIALSDRRLLDFEGASVQLSYKDYRDGDRRKVMTLTAEELIRRFLLHVLPKGFMRVRHFGFLANRCRARRLAEIRTALSAPPPEASAPETQTVPFDGYPCPKCRTGKLHVRAHLAPTGRPEGGRTPPRTL</sequence>
<proteinExistence type="predicted"/>
<dbReference type="RefSeq" id="WP_093038447.1">
    <property type="nucleotide sequence ID" value="NZ_FNNZ01000049.1"/>
</dbReference>
<evidence type="ECO:0000313" key="4">
    <source>
        <dbReference type="Proteomes" id="UP000198816"/>
    </source>
</evidence>
<dbReference type="Pfam" id="PF04986">
    <property type="entry name" value="Y2_Tnp"/>
    <property type="match status" value="1"/>
</dbReference>
<dbReference type="GO" id="GO:0006313">
    <property type="term" value="P:DNA transposition"/>
    <property type="evidence" value="ECO:0007669"/>
    <property type="project" value="InterPro"/>
</dbReference>
<dbReference type="GO" id="GO:0003677">
    <property type="term" value="F:DNA binding"/>
    <property type="evidence" value="ECO:0007669"/>
    <property type="project" value="InterPro"/>
</dbReference>
<evidence type="ECO:0000259" key="1">
    <source>
        <dbReference type="Pfam" id="PF04986"/>
    </source>
</evidence>
<name>A0A1H3DIT9_THIRO</name>
<dbReference type="PANTHER" id="PTHR37023:SF1">
    <property type="entry name" value="ISSOD25 TRANSPOSASE TNPA_ISSOD25"/>
    <property type="match status" value="1"/>
</dbReference>
<dbReference type="NCBIfam" id="NF033538">
    <property type="entry name" value="transpos_IS91"/>
    <property type="match status" value="1"/>
</dbReference>
<dbReference type="PANTHER" id="PTHR37023">
    <property type="entry name" value="TRANSPOSASE"/>
    <property type="match status" value="1"/>
</dbReference>
<evidence type="ECO:0000259" key="2">
    <source>
        <dbReference type="Pfam" id="PF14319"/>
    </source>
</evidence>
<dbReference type="InterPro" id="IPR007069">
    <property type="entry name" value="Transposase_32"/>
</dbReference>
<keyword evidence="4" id="KW-1185">Reference proteome</keyword>
<dbReference type="STRING" id="1058.SAMN05421783_1496"/>
<dbReference type="InterPro" id="IPR054832">
    <property type="entry name" value="transpos_IS91"/>
</dbReference>
<dbReference type="OrthoDB" id="6979325at2"/>
<reference evidence="4" key="1">
    <citation type="submission" date="2016-10" db="EMBL/GenBank/DDBJ databases">
        <authorList>
            <person name="Varghese N."/>
            <person name="Submissions S."/>
        </authorList>
    </citation>
    <scope>NUCLEOTIDE SEQUENCE [LARGE SCALE GENOMIC DNA]</scope>
    <source>
        <strain evidence="4">DSM 217</strain>
    </source>
</reference>